<dbReference type="InterPro" id="IPR027417">
    <property type="entry name" value="P-loop_NTPase"/>
</dbReference>
<name>A0A7W9LVZ8_9ACTN</name>
<organism evidence="7 8">
    <name type="scientific">Streptomyces caelestis</name>
    <dbReference type="NCBI Taxonomy" id="36816"/>
    <lineage>
        <taxon>Bacteria</taxon>
        <taxon>Bacillati</taxon>
        <taxon>Actinomycetota</taxon>
        <taxon>Actinomycetes</taxon>
        <taxon>Kitasatosporales</taxon>
        <taxon>Streptomycetaceae</taxon>
        <taxon>Streptomyces</taxon>
    </lineage>
</organism>
<dbReference type="RefSeq" id="WP_376706825.1">
    <property type="nucleotide sequence ID" value="NZ_JACHNE010000001.1"/>
</dbReference>
<evidence type="ECO:0000256" key="1">
    <source>
        <dbReference type="ARBA" id="ARBA00005417"/>
    </source>
</evidence>
<feature type="region of interest" description="Disordered" evidence="5">
    <location>
        <begin position="142"/>
        <end position="184"/>
    </location>
</feature>
<feature type="domain" description="ABC transporter" evidence="6">
    <location>
        <begin position="62"/>
        <end position="178"/>
    </location>
</feature>
<accession>A0A7W9LVZ8</accession>
<evidence type="ECO:0000256" key="2">
    <source>
        <dbReference type="ARBA" id="ARBA00022448"/>
    </source>
</evidence>
<dbReference type="Proteomes" id="UP000590647">
    <property type="component" value="Unassembled WGS sequence"/>
</dbReference>
<reference evidence="7 8" key="1">
    <citation type="submission" date="2020-08" db="EMBL/GenBank/DDBJ databases">
        <title>Sequencing the genomes of 1000 actinobacteria strains.</title>
        <authorList>
            <person name="Klenk H.-P."/>
        </authorList>
    </citation>
    <scope>NUCLEOTIDE SEQUENCE [LARGE SCALE GENOMIC DNA]</scope>
    <source>
        <strain evidence="7 8">DSM 40084</strain>
    </source>
</reference>
<gene>
    <name evidence="7" type="ORF">HDA41_006052</name>
</gene>
<dbReference type="InterPro" id="IPR003439">
    <property type="entry name" value="ABC_transporter-like_ATP-bd"/>
</dbReference>
<evidence type="ECO:0000313" key="7">
    <source>
        <dbReference type="EMBL" id="MBB5798088.1"/>
    </source>
</evidence>
<feature type="region of interest" description="Disordered" evidence="5">
    <location>
        <begin position="1"/>
        <end position="25"/>
    </location>
</feature>
<keyword evidence="3" id="KW-0547">Nucleotide-binding</keyword>
<sequence>MTGPCAEETRRTGGASGAPSGVRWPGRRCPHRLSGGQQQRVVLAQALLLGARVIVADEPTTSGKTTLARCLAGLHRDHDGEIPLDGTRLPRSLRHRSRDQRAAVQYDFQDARAAFDEHGHVLHQVARTAVRLRSTGERAVLDEASATLDRPGLPEEPAHRRPGELSGGELQRAPIARLDTYTRA</sequence>
<proteinExistence type="inferred from homology"/>
<dbReference type="GO" id="GO:0016887">
    <property type="term" value="F:ATP hydrolysis activity"/>
    <property type="evidence" value="ECO:0007669"/>
    <property type="project" value="InterPro"/>
</dbReference>
<dbReference type="SUPFAM" id="SSF52540">
    <property type="entry name" value="P-loop containing nucleoside triphosphate hydrolases"/>
    <property type="match status" value="2"/>
</dbReference>
<keyword evidence="4" id="KW-0067">ATP-binding</keyword>
<dbReference type="Pfam" id="PF00005">
    <property type="entry name" value="ABC_tran"/>
    <property type="match status" value="2"/>
</dbReference>
<dbReference type="EMBL" id="JACHNE010000001">
    <property type="protein sequence ID" value="MBB5798088.1"/>
    <property type="molecule type" value="Genomic_DNA"/>
</dbReference>
<comment type="similarity">
    <text evidence="1">Belongs to the ABC transporter superfamily.</text>
</comment>
<feature type="domain" description="ABC transporter" evidence="6">
    <location>
        <begin position="30"/>
        <end position="61"/>
    </location>
</feature>
<feature type="compositionally biased region" description="Basic and acidic residues" evidence="5">
    <location>
        <begin position="152"/>
        <end position="163"/>
    </location>
</feature>
<dbReference type="PANTHER" id="PTHR43776">
    <property type="entry name" value="TRANSPORT ATP-BINDING PROTEIN"/>
    <property type="match status" value="1"/>
</dbReference>
<protein>
    <submittedName>
        <fullName evidence="7">ABC-type glutathione transport system ATPase component</fullName>
    </submittedName>
</protein>
<keyword evidence="2" id="KW-0813">Transport</keyword>
<evidence type="ECO:0000313" key="8">
    <source>
        <dbReference type="Proteomes" id="UP000590647"/>
    </source>
</evidence>
<dbReference type="PANTHER" id="PTHR43776:SF7">
    <property type="entry name" value="D,D-DIPEPTIDE TRANSPORT ATP-BINDING PROTEIN DDPF-RELATED"/>
    <property type="match status" value="1"/>
</dbReference>
<keyword evidence="8" id="KW-1185">Reference proteome</keyword>
<comment type="caution">
    <text evidence="7">The sequence shown here is derived from an EMBL/GenBank/DDBJ whole genome shotgun (WGS) entry which is preliminary data.</text>
</comment>
<dbReference type="Gene3D" id="3.40.50.300">
    <property type="entry name" value="P-loop containing nucleotide triphosphate hydrolases"/>
    <property type="match status" value="2"/>
</dbReference>
<dbReference type="AlphaFoldDB" id="A0A7W9LVZ8"/>
<evidence type="ECO:0000256" key="5">
    <source>
        <dbReference type="SAM" id="MobiDB-lite"/>
    </source>
</evidence>
<evidence type="ECO:0000256" key="3">
    <source>
        <dbReference type="ARBA" id="ARBA00022741"/>
    </source>
</evidence>
<evidence type="ECO:0000256" key="4">
    <source>
        <dbReference type="ARBA" id="ARBA00022840"/>
    </source>
</evidence>
<dbReference type="GO" id="GO:0005524">
    <property type="term" value="F:ATP binding"/>
    <property type="evidence" value="ECO:0007669"/>
    <property type="project" value="UniProtKB-KW"/>
</dbReference>
<evidence type="ECO:0000259" key="6">
    <source>
        <dbReference type="Pfam" id="PF00005"/>
    </source>
</evidence>
<dbReference type="InterPro" id="IPR050319">
    <property type="entry name" value="ABC_transp_ATP-bind"/>
</dbReference>